<dbReference type="Proteomes" id="UP001154061">
    <property type="component" value="Unassembled WGS sequence"/>
</dbReference>
<dbReference type="RefSeq" id="WP_277524086.1">
    <property type="nucleotide sequence ID" value="NZ_JAMQOT010000009.1"/>
</dbReference>
<protein>
    <submittedName>
        <fullName evidence="1">Carboxypeptidase regulatory-like domain-containing protein</fullName>
    </submittedName>
</protein>
<dbReference type="InterPro" id="IPR013783">
    <property type="entry name" value="Ig-like_fold"/>
</dbReference>
<evidence type="ECO:0000313" key="2">
    <source>
        <dbReference type="Proteomes" id="UP001154061"/>
    </source>
</evidence>
<comment type="caution">
    <text evidence="1">The sequence shown here is derived from an EMBL/GenBank/DDBJ whole genome shotgun (WGS) entry which is preliminary data.</text>
</comment>
<dbReference type="SUPFAM" id="SSF49478">
    <property type="entry name" value="Cna protein B-type domain"/>
    <property type="match status" value="1"/>
</dbReference>
<keyword evidence="1" id="KW-0378">Hydrolase</keyword>
<dbReference type="AlphaFoldDB" id="A0A9Q4L6G0"/>
<dbReference type="Pfam" id="PF13620">
    <property type="entry name" value="CarboxypepD_reg"/>
    <property type="match status" value="1"/>
</dbReference>
<gene>
    <name evidence="1" type="ORF">NDI89_19555</name>
</gene>
<evidence type="ECO:0000313" key="1">
    <source>
        <dbReference type="EMBL" id="MDF9747778.1"/>
    </source>
</evidence>
<dbReference type="EMBL" id="JAMQOT010000009">
    <property type="protein sequence ID" value="MDF9747778.1"/>
    <property type="molecule type" value="Genomic_DNA"/>
</dbReference>
<dbReference type="GO" id="GO:0004180">
    <property type="term" value="F:carboxypeptidase activity"/>
    <property type="evidence" value="ECO:0007669"/>
    <property type="project" value="UniProtKB-KW"/>
</dbReference>
<proteinExistence type="predicted"/>
<organism evidence="1 2">
    <name type="scientific">Natrinema salsiterrestre</name>
    <dbReference type="NCBI Taxonomy" id="2950540"/>
    <lineage>
        <taxon>Archaea</taxon>
        <taxon>Methanobacteriati</taxon>
        <taxon>Methanobacteriota</taxon>
        <taxon>Stenosarchaea group</taxon>
        <taxon>Halobacteria</taxon>
        <taxon>Halobacteriales</taxon>
        <taxon>Natrialbaceae</taxon>
        <taxon>Natrinema</taxon>
    </lineage>
</organism>
<dbReference type="Gene3D" id="2.60.40.1120">
    <property type="entry name" value="Carboxypeptidase-like, regulatory domain"/>
    <property type="match status" value="1"/>
</dbReference>
<name>A0A9Q4L6G0_9EURY</name>
<keyword evidence="2" id="KW-1185">Reference proteome</keyword>
<reference evidence="1" key="1">
    <citation type="submission" date="2022-06" db="EMBL/GenBank/DDBJ databases">
        <title>Natrinema sp. a new haloarchaeum isolate from saline soil.</title>
        <authorList>
            <person name="Strakova D."/>
            <person name="Galisteo C."/>
            <person name="Sanchez-Porro C."/>
            <person name="Ventosa A."/>
        </authorList>
    </citation>
    <scope>NUCLEOTIDE SEQUENCE</scope>
    <source>
        <strain evidence="1">S1CR25-10</strain>
    </source>
</reference>
<dbReference type="Gene3D" id="2.60.40.10">
    <property type="entry name" value="Immunoglobulins"/>
    <property type="match status" value="3"/>
</dbReference>
<dbReference type="PANTHER" id="PTHR35902:SF3">
    <property type="entry name" value="NPCBM-ASSOCIATED, NEW3 DOMAIN OF ALPHA-GALACTOSIDASE"/>
    <property type="match status" value="1"/>
</dbReference>
<keyword evidence="1" id="KW-0645">Protease</keyword>
<accession>A0A9Q4L6G0</accession>
<keyword evidence="1" id="KW-0121">Carboxypeptidase</keyword>
<dbReference type="PANTHER" id="PTHR35902">
    <property type="entry name" value="S-LAYER DOMAIN-LIKE PROTEIN-RELATED"/>
    <property type="match status" value="1"/>
</dbReference>
<sequence length="1265" mass="139617">MGDEDHTFYVGYTVHGPDGDSYDNNGTTGTPVSIDAGGWDVVTLEWEVEDDAPEGSYDVQVSVWKENDPNELYTRLADEWADNAFDLREEELEATITDVNSESGTFTEGDIVTTTADVENTGNTDHTFYVGYTVHGPDGDSYDNNETTGTAVSIDAGGWDGVTLEWEVEDDAPEGSYDVQVSVWKESDPNALYTRLADEWVDNAFDLEEEELEATITDVNSESGTYAEGDVVTTTVDVENTGNTDHTFYVGYTVHGPDGGAYDNDETTGTTVALDGGSKDYVDVAWEVEPDAPEGTYDVRVSVWEESDPDALYTRLDDAWVDEAFELEAEERSEIDAAIANVNPELGTYAEGDVVTTTVDVENTGTADHTFYVGYTVHGPDGREYDNDGSTGGGAALDAGTSVSIPLEWEVEPDAPEGTYDVQVSIWEERDPDELYTRLADERVDDAFELEETDDEIDATIAGIDVDSGVFDSGDVVTASVDIENTGETVNTFFVGYTPHGPDGDEYDNDETTGTTVSLEGGATEAMSLEWEVEDDAPEGSYDVQVSVWEESDPDELNTRLADELVYDAFEVLSGEIDAEIYTVELPSRSEPYAVGDLVTTAITLENTGDESRRFVTGFTVEEPTQEFSAESEVAELNDFAPDLMADVNLEWEVPDGAPEGTYDIHLFAEAASEDGADERVVAESTEESAFEVAGDRRASVTIRTDDMRGEPVSGSRVRVRAVSDDFDDTRETGPNGEVRFTDVPTGEYDVTASSEERHQEEDATVSLTGGENRRVLTFDPVDDFTGIVLSESGHRTIPNAEVSIPELDESTRADDLGRFELGSLVPDGPYEIVTRDENGELIQRGTLRLSIERTMTIRTNQMPEPLDDETLGEYLEEENDFLSAVFRNVDLSEITLSPVHSRPEQYGEIKGSIAALRDTLEGIEDFLSALYNFDLGEFIDALETAYEIVSSEPEIIAYLIYELAAALEDDQREDNPFEEETRFFRAFRIGWYRYYVATTLVIEFAVGKGIGKATDVAKSSARLSRATDEFSTALSRIEHPKATLQVRQIDLATLRRPENPARKVGIVPVHLHAQYQGMVNAVKYVNRRTKGSLSASFSQRGELAERIRAAQLLRERDIEMVVPGPQNLPNDAPPGLYLIPNWKSGNQRIGSPEFENLLVRKKSPDEFGDGESEWGVEEIHEVTLESSPKTQQKRNTLNQVINAAEQGEDISESGLHVDAFRNLDLERDIVYTGARNRGSEFDDHLPYTDDEFETLRTDVNDVVD</sequence>